<dbReference type="PANTHER" id="PTHR32060:SF30">
    <property type="entry name" value="CARBOXY-TERMINAL PROCESSING PROTEASE CTPA"/>
    <property type="match status" value="1"/>
</dbReference>
<evidence type="ECO:0000256" key="1">
    <source>
        <dbReference type="SAM" id="SignalP"/>
    </source>
</evidence>
<dbReference type="PANTHER" id="PTHR32060">
    <property type="entry name" value="TAIL-SPECIFIC PROTEASE"/>
    <property type="match status" value="1"/>
</dbReference>
<dbReference type="GO" id="GO:0008236">
    <property type="term" value="F:serine-type peptidase activity"/>
    <property type="evidence" value="ECO:0007669"/>
    <property type="project" value="InterPro"/>
</dbReference>
<name>A0A1W1ZBC4_9FLAO</name>
<evidence type="ECO:0000313" key="3">
    <source>
        <dbReference type="EMBL" id="SMC45501.1"/>
    </source>
</evidence>
<reference evidence="3 4" key="1">
    <citation type="submission" date="2017-04" db="EMBL/GenBank/DDBJ databases">
        <authorList>
            <person name="Afonso C.L."/>
            <person name="Miller P.J."/>
            <person name="Scott M.A."/>
            <person name="Spackman E."/>
            <person name="Goraichik I."/>
            <person name="Dimitrov K.M."/>
            <person name="Suarez D.L."/>
            <person name="Swayne D.E."/>
        </authorList>
    </citation>
    <scope>NUCLEOTIDE SEQUENCE [LARGE SCALE GENOMIC DNA]</scope>
    <source>
        <strain evidence="3 4">CGMCC 1.12708</strain>
    </source>
</reference>
<dbReference type="SMART" id="SM00245">
    <property type="entry name" value="TSPc"/>
    <property type="match status" value="1"/>
</dbReference>
<dbReference type="InterPro" id="IPR001478">
    <property type="entry name" value="PDZ"/>
</dbReference>
<feature type="chain" id="PRO_5012348210" evidence="1">
    <location>
        <begin position="22"/>
        <end position="484"/>
    </location>
</feature>
<accession>A0A1W1ZBC4</accession>
<feature type="signal peptide" evidence="1">
    <location>
        <begin position="1"/>
        <end position="21"/>
    </location>
</feature>
<evidence type="ECO:0000313" key="4">
    <source>
        <dbReference type="Proteomes" id="UP000192393"/>
    </source>
</evidence>
<feature type="domain" description="PDZ" evidence="2">
    <location>
        <begin position="132"/>
        <end position="185"/>
    </location>
</feature>
<dbReference type="InterPro" id="IPR005151">
    <property type="entry name" value="Tail-specific_protease"/>
</dbReference>
<proteinExistence type="predicted"/>
<dbReference type="OrthoDB" id="7168509at2"/>
<dbReference type="GO" id="GO:0007165">
    <property type="term" value="P:signal transduction"/>
    <property type="evidence" value="ECO:0007669"/>
    <property type="project" value="TreeGrafter"/>
</dbReference>
<dbReference type="Gene3D" id="3.90.226.10">
    <property type="entry name" value="2-enoyl-CoA Hydratase, Chain A, domain 1"/>
    <property type="match status" value="1"/>
</dbReference>
<dbReference type="Pfam" id="PF03572">
    <property type="entry name" value="Peptidase_S41"/>
    <property type="match status" value="1"/>
</dbReference>
<dbReference type="CDD" id="cd07561">
    <property type="entry name" value="Peptidase_S41_CPP_like"/>
    <property type="match status" value="1"/>
</dbReference>
<sequence>MKTKFLYFFLAILFSINFISCKDDDDTPGPSTSVNDFVWKAMNTWYYWQEQSPNLADNRFSNDADYTNFLNSQQTDELFYSLLFDYGNTDRFSWIVDDYEVLDNSFAGINFSYGMDYGLVRLTPNSSTLFGYVQYVLPDSPAANAGFQRGDIFTRINGTQLTDSNYTQLLREMSATFGMGYLQSGELFNSEEQISITKTQINENPVYISTVIESDGHKIGYLMYNNFRANYNDELNQAITQLKSQGITDLVIDLRYNGGGSVQTAAYFGSMVTGQFNQQDFTRLTYNQKRSNNNSTYKFENTAKLFNDDLQQTGTFNLTNLNLSEVYVLTTRGSASASEMLISCLKPYINVVTIGMQTYGKTVGSITLYDSPSSYYTSTDGISNAHKWAMQPIVFEYRNSQNQASPTQGIVPDHEINEISYLENLPQLGSLEEPLLNQAITLITGAPKTSPIPIFTNQELFKTSKTMEQFGTELYLDKGFNLNP</sequence>
<dbReference type="InterPro" id="IPR041613">
    <property type="entry name" value="Pept_S41_N"/>
</dbReference>
<dbReference type="EMBL" id="FWXS01000002">
    <property type="protein sequence ID" value="SMC45501.1"/>
    <property type="molecule type" value="Genomic_DNA"/>
</dbReference>
<organism evidence="3 4">
    <name type="scientific">Moheibacter sediminis</name>
    <dbReference type="NCBI Taxonomy" id="1434700"/>
    <lineage>
        <taxon>Bacteria</taxon>
        <taxon>Pseudomonadati</taxon>
        <taxon>Bacteroidota</taxon>
        <taxon>Flavobacteriia</taxon>
        <taxon>Flavobacteriales</taxon>
        <taxon>Weeksellaceae</taxon>
        <taxon>Moheibacter</taxon>
    </lineage>
</organism>
<dbReference type="SUPFAM" id="SSF52096">
    <property type="entry name" value="ClpP/crotonase"/>
    <property type="match status" value="1"/>
</dbReference>
<dbReference type="RefSeq" id="WP_084016484.1">
    <property type="nucleotide sequence ID" value="NZ_FWXS01000002.1"/>
</dbReference>
<dbReference type="GO" id="GO:0004175">
    <property type="term" value="F:endopeptidase activity"/>
    <property type="evidence" value="ECO:0007669"/>
    <property type="project" value="TreeGrafter"/>
</dbReference>
<dbReference type="AlphaFoldDB" id="A0A1W1ZBC4"/>
<dbReference type="GO" id="GO:0030288">
    <property type="term" value="C:outer membrane-bounded periplasmic space"/>
    <property type="evidence" value="ECO:0007669"/>
    <property type="project" value="TreeGrafter"/>
</dbReference>
<dbReference type="Pfam" id="PF17820">
    <property type="entry name" value="PDZ_6"/>
    <property type="match status" value="1"/>
</dbReference>
<protein>
    <submittedName>
        <fullName evidence="3">Peptidase family S41</fullName>
    </submittedName>
</protein>
<dbReference type="Proteomes" id="UP000192393">
    <property type="component" value="Unassembled WGS sequence"/>
</dbReference>
<evidence type="ECO:0000259" key="2">
    <source>
        <dbReference type="PROSITE" id="PS50106"/>
    </source>
</evidence>
<keyword evidence="1" id="KW-0732">Signal</keyword>
<dbReference type="Gene3D" id="3.30.750.170">
    <property type="match status" value="1"/>
</dbReference>
<dbReference type="InterPro" id="IPR029045">
    <property type="entry name" value="ClpP/crotonase-like_dom_sf"/>
</dbReference>
<dbReference type="STRING" id="1434700.SAMN06296427_102333"/>
<dbReference type="InterPro" id="IPR041489">
    <property type="entry name" value="PDZ_6"/>
</dbReference>
<dbReference type="Pfam" id="PF18294">
    <property type="entry name" value="Pept_S41_N"/>
    <property type="match status" value="1"/>
</dbReference>
<dbReference type="GO" id="GO:0006508">
    <property type="term" value="P:proteolysis"/>
    <property type="evidence" value="ECO:0007669"/>
    <property type="project" value="InterPro"/>
</dbReference>
<dbReference type="SUPFAM" id="SSF50156">
    <property type="entry name" value="PDZ domain-like"/>
    <property type="match status" value="1"/>
</dbReference>
<dbReference type="Gene3D" id="2.30.42.10">
    <property type="match status" value="1"/>
</dbReference>
<dbReference type="PROSITE" id="PS50106">
    <property type="entry name" value="PDZ"/>
    <property type="match status" value="1"/>
</dbReference>
<dbReference type="InterPro" id="IPR036034">
    <property type="entry name" value="PDZ_sf"/>
</dbReference>
<gene>
    <name evidence="3" type="ORF">SAMN06296427_102333</name>
</gene>
<keyword evidence="4" id="KW-1185">Reference proteome</keyword>